<dbReference type="PANTHER" id="PTHR43364:SF4">
    <property type="entry name" value="NAD(P)-LINKED OXIDOREDUCTASE SUPERFAMILY PROTEIN"/>
    <property type="match status" value="1"/>
</dbReference>
<evidence type="ECO:0000313" key="4">
    <source>
        <dbReference type="Proteomes" id="UP001165584"/>
    </source>
</evidence>
<proteinExistence type="predicted"/>
<organism evidence="3 4">
    <name type="scientific">Herbiconiux aconitum</name>
    <dbReference type="NCBI Taxonomy" id="2970913"/>
    <lineage>
        <taxon>Bacteria</taxon>
        <taxon>Bacillati</taxon>
        <taxon>Actinomycetota</taxon>
        <taxon>Actinomycetes</taxon>
        <taxon>Micrococcales</taxon>
        <taxon>Microbacteriaceae</taxon>
        <taxon>Herbiconiux</taxon>
    </lineage>
</organism>
<feature type="domain" description="NADP-dependent oxidoreductase" evidence="2">
    <location>
        <begin position="8"/>
        <end position="279"/>
    </location>
</feature>
<dbReference type="RefSeq" id="WP_259506738.1">
    <property type="nucleotide sequence ID" value="NZ_JANLCM010000001.1"/>
</dbReference>
<comment type="caution">
    <text evidence="3">The sequence shown here is derived from an EMBL/GenBank/DDBJ whole genome shotgun (WGS) entry which is preliminary data.</text>
</comment>
<dbReference type="PRINTS" id="PR00069">
    <property type="entry name" value="ALDKETRDTASE"/>
</dbReference>
<dbReference type="EMBL" id="JANLCM010000001">
    <property type="protein sequence ID" value="MCS5718049.1"/>
    <property type="molecule type" value="Genomic_DNA"/>
</dbReference>
<dbReference type="PANTHER" id="PTHR43364">
    <property type="entry name" value="NADH-SPECIFIC METHYLGLYOXAL REDUCTASE-RELATED"/>
    <property type="match status" value="1"/>
</dbReference>
<dbReference type="InterPro" id="IPR050523">
    <property type="entry name" value="AKR_Detox_Biosynth"/>
</dbReference>
<accession>A0ABT2GPA5</accession>
<dbReference type="InterPro" id="IPR020471">
    <property type="entry name" value="AKR"/>
</dbReference>
<dbReference type="SUPFAM" id="SSF51430">
    <property type="entry name" value="NAD(P)-linked oxidoreductase"/>
    <property type="match status" value="1"/>
</dbReference>
<evidence type="ECO:0000313" key="3">
    <source>
        <dbReference type="EMBL" id="MCS5718049.1"/>
    </source>
</evidence>
<reference evidence="3" key="1">
    <citation type="submission" date="2022-08" db="EMBL/GenBank/DDBJ databases">
        <authorList>
            <person name="Deng Y."/>
            <person name="Han X.-F."/>
            <person name="Zhang Y.-Q."/>
        </authorList>
    </citation>
    <scope>NUCLEOTIDE SEQUENCE</scope>
    <source>
        <strain evidence="3">CPCC 205763</strain>
    </source>
</reference>
<keyword evidence="4" id="KW-1185">Reference proteome</keyword>
<evidence type="ECO:0000259" key="2">
    <source>
        <dbReference type="Pfam" id="PF00248"/>
    </source>
</evidence>
<dbReference type="InterPro" id="IPR023210">
    <property type="entry name" value="NADP_OxRdtase_dom"/>
</dbReference>
<gene>
    <name evidence="3" type="ORF">N1027_07845</name>
</gene>
<dbReference type="Pfam" id="PF00248">
    <property type="entry name" value="Aldo_ket_red"/>
    <property type="match status" value="1"/>
</dbReference>
<dbReference type="InterPro" id="IPR036812">
    <property type="entry name" value="NAD(P)_OxRdtase_dom_sf"/>
</dbReference>
<sequence>MSLRFFLGTASFQSSDAFSALDAYFDAGGRDIDTARVYGKSEEVIGAWMTERGNAGEVRLLTKGAHPDNDTWASRLSASEVRSDARESLDLLGVDRVDGYLLHRDDPSRPVEDIAETLTALVVDGIAARIGVSNWGAARVAALVEALGRIDGPPLTWVSNYFGLAAASGTPEWAGVETARSELFALAHELDFTLLAWSPQSSGYFAGRDDAGGGAFDSAENRRRREILERIAREHSVSSVAVLARWLVTTDSRLVPVLGSTRPAHLAELVAATTSESLDAAVASLEAELGAATRDPGAWTESLAAR</sequence>
<dbReference type="Proteomes" id="UP001165584">
    <property type="component" value="Unassembled WGS sequence"/>
</dbReference>
<keyword evidence="1" id="KW-0560">Oxidoreductase</keyword>
<name>A0ABT2GPA5_9MICO</name>
<protein>
    <submittedName>
        <fullName evidence="3">Aldo/keto reductase</fullName>
    </submittedName>
</protein>
<dbReference type="Gene3D" id="3.20.20.100">
    <property type="entry name" value="NADP-dependent oxidoreductase domain"/>
    <property type="match status" value="1"/>
</dbReference>
<evidence type="ECO:0000256" key="1">
    <source>
        <dbReference type="ARBA" id="ARBA00023002"/>
    </source>
</evidence>